<dbReference type="EMBL" id="JAOQJU010000004">
    <property type="protein sequence ID" value="MCU6686071.1"/>
    <property type="molecule type" value="Genomic_DNA"/>
</dbReference>
<reference evidence="3 4" key="1">
    <citation type="journal article" date="2021" name="ISME Commun">
        <title>Automated analysis of genomic sequences facilitates high-throughput and comprehensive description of bacteria.</title>
        <authorList>
            <person name="Hitch T.C.A."/>
        </authorList>
    </citation>
    <scope>NUCLEOTIDE SEQUENCE [LARGE SCALE GENOMIC DNA]</scope>
    <source>
        <strain evidence="3 4">Sanger_03</strain>
    </source>
</reference>
<protein>
    <submittedName>
        <fullName evidence="3">Uncharacterized protein</fullName>
    </submittedName>
</protein>
<feature type="region of interest" description="Disordered" evidence="1">
    <location>
        <begin position="27"/>
        <end position="73"/>
    </location>
</feature>
<evidence type="ECO:0000256" key="2">
    <source>
        <dbReference type="SAM" id="SignalP"/>
    </source>
</evidence>
<evidence type="ECO:0000313" key="3">
    <source>
        <dbReference type="EMBL" id="MCU6686071.1"/>
    </source>
</evidence>
<feature type="compositionally biased region" description="Polar residues" evidence="1">
    <location>
        <begin position="27"/>
        <end position="44"/>
    </location>
</feature>
<dbReference type="PROSITE" id="PS51257">
    <property type="entry name" value="PROKAR_LIPOPROTEIN"/>
    <property type="match status" value="1"/>
</dbReference>
<gene>
    <name evidence="3" type="ORF">OCV99_05780</name>
</gene>
<name>A0ABT2RL46_9FIRM</name>
<keyword evidence="2" id="KW-0732">Signal</keyword>
<accession>A0ABT2RL46</accession>
<comment type="caution">
    <text evidence="3">The sequence shown here is derived from an EMBL/GenBank/DDBJ whole genome shotgun (WGS) entry which is preliminary data.</text>
</comment>
<keyword evidence="4" id="KW-1185">Reference proteome</keyword>
<organism evidence="3 4">
    <name type="scientific">Dorea acetigenes</name>
    <dbReference type="NCBI Taxonomy" id="2981787"/>
    <lineage>
        <taxon>Bacteria</taxon>
        <taxon>Bacillati</taxon>
        <taxon>Bacillota</taxon>
        <taxon>Clostridia</taxon>
        <taxon>Lachnospirales</taxon>
        <taxon>Lachnospiraceae</taxon>
        <taxon>Dorea</taxon>
    </lineage>
</organism>
<feature type="signal peptide" evidence="2">
    <location>
        <begin position="1"/>
        <end position="21"/>
    </location>
</feature>
<proteinExistence type="predicted"/>
<evidence type="ECO:0000256" key="1">
    <source>
        <dbReference type="SAM" id="MobiDB-lite"/>
    </source>
</evidence>
<dbReference type="Proteomes" id="UP001652431">
    <property type="component" value="Unassembled WGS sequence"/>
</dbReference>
<evidence type="ECO:0000313" key="4">
    <source>
        <dbReference type="Proteomes" id="UP001652431"/>
    </source>
</evidence>
<feature type="chain" id="PRO_5045170525" evidence="2">
    <location>
        <begin position="22"/>
        <end position="237"/>
    </location>
</feature>
<sequence length="237" mass="25580">MQKKKLLGILAVLMVFALALTGCGQQSGEQNAGATGSESQNGTTAVDGGKNEGEVTAEPEGPDVGQVDNRKPVQDTDGNYIYTITVDNVQTEVKTCINVWDYITDDTPYDHVDYKQMLADLGWEAMPAGYGAAKFTRNDGSYTLIGGTRTGDEYDLSSGESRLYDQGVTCYESNNESVKFSSLTVSACSVSSDPYLIGKSDTYVSFEQIVAYAYLLDYYRNNVNPAFETGTGSVCVP</sequence>
<dbReference type="RefSeq" id="WP_158369053.1">
    <property type="nucleotide sequence ID" value="NZ_JAOQJU010000004.1"/>
</dbReference>